<dbReference type="AlphaFoldDB" id="A0A9X3WKE4"/>
<accession>A0A9X3WKE4</accession>
<keyword evidence="1" id="KW-1133">Transmembrane helix</keyword>
<feature type="transmembrane region" description="Helical" evidence="1">
    <location>
        <begin position="121"/>
        <end position="143"/>
    </location>
</feature>
<dbReference type="EMBL" id="JAMQJZ010000013">
    <property type="protein sequence ID" value="MDC3421722.1"/>
    <property type="molecule type" value="Genomic_DNA"/>
</dbReference>
<evidence type="ECO:0000256" key="1">
    <source>
        <dbReference type="SAM" id="Phobius"/>
    </source>
</evidence>
<sequence>MKHNYVTYVVVLVIGIFFLSPSPSFATSWEYFFVVWDGDKYEVTDEIVEKVDQKIGEVTKYSDMDTYSGNFSNAYHEGTDYYAIQGTSTDEAIAVEEANGKYKKAINRGTYDGGMNTFIDLATVIGGIIVFILILSLVMTFFYQSSKK</sequence>
<protein>
    <submittedName>
        <fullName evidence="2">Uncharacterized protein</fullName>
    </submittedName>
</protein>
<proteinExistence type="predicted"/>
<organism evidence="2 3">
    <name type="scientific">Aquibacillus koreensis</name>
    <dbReference type="NCBI Taxonomy" id="279446"/>
    <lineage>
        <taxon>Bacteria</taxon>
        <taxon>Bacillati</taxon>
        <taxon>Bacillota</taxon>
        <taxon>Bacilli</taxon>
        <taxon>Bacillales</taxon>
        <taxon>Bacillaceae</taxon>
        <taxon>Aquibacillus</taxon>
    </lineage>
</organism>
<name>A0A9X3WKE4_9BACI</name>
<dbReference type="Proteomes" id="UP001145072">
    <property type="component" value="Unassembled WGS sequence"/>
</dbReference>
<keyword evidence="1" id="KW-0812">Transmembrane</keyword>
<comment type="caution">
    <text evidence="2">The sequence shown here is derived from an EMBL/GenBank/DDBJ whole genome shotgun (WGS) entry which is preliminary data.</text>
</comment>
<reference evidence="2" key="1">
    <citation type="submission" date="2022-06" db="EMBL/GenBank/DDBJ databases">
        <title>Aquibacillus sp. a new bacterium isolated from soil saline samples.</title>
        <authorList>
            <person name="Galisteo C."/>
            <person name="De La Haba R."/>
            <person name="Sanchez-Porro C."/>
            <person name="Ventosa A."/>
        </authorList>
    </citation>
    <scope>NUCLEOTIDE SEQUENCE</scope>
    <source>
        <strain evidence="2">JCM 12387</strain>
    </source>
</reference>
<gene>
    <name evidence="2" type="ORF">NC661_15220</name>
</gene>
<evidence type="ECO:0000313" key="2">
    <source>
        <dbReference type="EMBL" id="MDC3421722.1"/>
    </source>
</evidence>
<keyword evidence="1" id="KW-0472">Membrane</keyword>
<evidence type="ECO:0000313" key="3">
    <source>
        <dbReference type="Proteomes" id="UP001145072"/>
    </source>
</evidence>
<keyword evidence="3" id="KW-1185">Reference proteome</keyword>
<dbReference type="RefSeq" id="WP_259866025.1">
    <property type="nucleotide sequence ID" value="NZ_JAMQJZ010000013.1"/>
</dbReference>